<keyword evidence="2" id="KW-0436">Ligase</keyword>
<keyword evidence="3" id="KW-0479">Metal-binding</keyword>
<reference evidence="11" key="1">
    <citation type="submission" date="2017-03" db="EMBL/GenBank/DDBJ databases">
        <title>Novel pathways for hydrocarbon cycling and metabolic interdependencies in hydrothermal sediment communities.</title>
        <authorList>
            <person name="Dombrowski N."/>
            <person name="Seitz K."/>
            <person name="Teske A."/>
            <person name="Baker B."/>
        </authorList>
    </citation>
    <scope>NUCLEOTIDE SEQUENCE [LARGE SCALE GENOMIC DNA]</scope>
</reference>
<sequence>MRILPTRYQIYREGRRRSVLSRSGRRMRTVQNTDHRCVALLSGGLDSALATLLAVEEYEQVLALTFDYGQKPARMEIEASGEIARYLSIERQVIKLDIYRDFAEMAHLPLISGVTSDEDISYWMPNRNGVMIEVASAIAEGVGASYVVVGFNTDEAQSFPDNTTEYLDALNHALEYSTQGRVKVISPTVNMTKSEILDMLHQSGFPIKHIYPCYTGEELLCGECPSCRKFISALKKVGIYDRFSWRFADAT</sequence>
<keyword evidence="6" id="KW-0067">ATP-binding</keyword>
<evidence type="ECO:0000256" key="8">
    <source>
        <dbReference type="ARBA" id="ARBA00039149"/>
    </source>
</evidence>
<evidence type="ECO:0000313" key="11">
    <source>
        <dbReference type="Proteomes" id="UP000192611"/>
    </source>
</evidence>
<name>A0A1W9S0T4_9BACT</name>
<accession>A0A1W9S0T4</accession>
<evidence type="ECO:0000256" key="9">
    <source>
        <dbReference type="ARBA" id="ARBA00047890"/>
    </source>
</evidence>
<comment type="caution">
    <text evidence="10">The sequence shown here is derived from an EMBL/GenBank/DDBJ whole genome shotgun (WGS) entry which is preliminary data.</text>
</comment>
<dbReference type="EMBL" id="NATQ01000079">
    <property type="protein sequence ID" value="OQX90262.1"/>
    <property type="molecule type" value="Genomic_DNA"/>
</dbReference>
<dbReference type="PIRSF" id="PIRSF006293">
    <property type="entry name" value="ExsB"/>
    <property type="match status" value="1"/>
</dbReference>
<evidence type="ECO:0000313" key="10">
    <source>
        <dbReference type="EMBL" id="OQX90262.1"/>
    </source>
</evidence>
<keyword evidence="4" id="KW-0547">Nucleotide-binding</keyword>
<dbReference type="Gene3D" id="3.40.50.620">
    <property type="entry name" value="HUPs"/>
    <property type="match status" value="1"/>
</dbReference>
<dbReference type="AlphaFoldDB" id="A0A1W9S0T4"/>
<proteinExistence type="inferred from homology"/>
<dbReference type="CDD" id="cd01995">
    <property type="entry name" value="QueC-like"/>
    <property type="match status" value="1"/>
</dbReference>
<dbReference type="EC" id="6.3.4.20" evidence="8"/>
<dbReference type="GO" id="GO:0005524">
    <property type="term" value="F:ATP binding"/>
    <property type="evidence" value="ECO:0007669"/>
    <property type="project" value="UniProtKB-KW"/>
</dbReference>
<comment type="similarity">
    <text evidence="7">Belongs to the QueC family.</text>
</comment>
<protein>
    <recommendedName>
        <fullName evidence="8">7-cyano-7-deazaguanine synthase</fullName>
        <ecNumber evidence="8">6.3.4.20</ecNumber>
    </recommendedName>
</protein>
<evidence type="ECO:0000256" key="3">
    <source>
        <dbReference type="ARBA" id="ARBA00022723"/>
    </source>
</evidence>
<gene>
    <name evidence="10" type="ORF">B6D57_04040</name>
</gene>
<dbReference type="InterPro" id="IPR014729">
    <property type="entry name" value="Rossmann-like_a/b/a_fold"/>
</dbReference>
<organism evidence="10 11">
    <name type="scientific">Candidatus Coatesbacteria bacterium 4484_99</name>
    <dbReference type="NCBI Taxonomy" id="1970774"/>
    <lineage>
        <taxon>Bacteria</taxon>
        <taxon>Candidatus Coatesiibacteriota</taxon>
    </lineage>
</organism>
<keyword evidence="5" id="KW-0862">Zinc</keyword>
<dbReference type="PANTHER" id="PTHR42914">
    <property type="entry name" value="7-CYANO-7-DEAZAGUANINE SYNTHASE"/>
    <property type="match status" value="1"/>
</dbReference>
<dbReference type="InterPro" id="IPR018317">
    <property type="entry name" value="QueC"/>
</dbReference>
<dbReference type="NCBIfam" id="TIGR00364">
    <property type="entry name" value="7-cyano-7-deazaguanine synthase QueC"/>
    <property type="match status" value="1"/>
</dbReference>
<comment type="catalytic activity">
    <reaction evidence="9">
        <text>7-carboxy-7-carbaguanine + NH4(+) + 2 ATP = 7-cyano-7-carbaguanine + 2 AMP + 2 diphosphate + 2 H(+)</text>
        <dbReference type="Rhea" id="RHEA:27982"/>
        <dbReference type="ChEBI" id="CHEBI:15378"/>
        <dbReference type="ChEBI" id="CHEBI:28938"/>
        <dbReference type="ChEBI" id="CHEBI:30616"/>
        <dbReference type="ChEBI" id="CHEBI:33019"/>
        <dbReference type="ChEBI" id="CHEBI:45075"/>
        <dbReference type="ChEBI" id="CHEBI:61036"/>
        <dbReference type="ChEBI" id="CHEBI:456215"/>
        <dbReference type="EC" id="6.3.4.20"/>
    </reaction>
</comment>
<dbReference type="SUPFAM" id="SSF52402">
    <property type="entry name" value="Adenine nucleotide alpha hydrolases-like"/>
    <property type="match status" value="1"/>
</dbReference>
<evidence type="ECO:0000256" key="4">
    <source>
        <dbReference type="ARBA" id="ARBA00022741"/>
    </source>
</evidence>
<evidence type="ECO:0000256" key="7">
    <source>
        <dbReference type="ARBA" id="ARBA00037993"/>
    </source>
</evidence>
<dbReference type="PANTHER" id="PTHR42914:SF1">
    <property type="entry name" value="7-CYANO-7-DEAZAGUANINE SYNTHASE"/>
    <property type="match status" value="1"/>
</dbReference>
<dbReference type="GO" id="GO:0046872">
    <property type="term" value="F:metal ion binding"/>
    <property type="evidence" value="ECO:0007669"/>
    <property type="project" value="UniProtKB-KW"/>
</dbReference>
<evidence type="ECO:0000256" key="2">
    <source>
        <dbReference type="ARBA" id="ARBA00022598"/>
    </source>
</evidence>
<evidence type="ECO:0000256" key="6">
    <source>
        <dbReference type="ARBA" id="ARBA00022840"/>
    </source>
</evidence>
<dbReference type="GO" id="GO:0016874">
    <property type="term" value="F:ligase activity"/>
    <property type="evidence" value="ECO:0007669"/>
    <property type="project" value="UniProtKB-KW"/>
</dbReference>
<comment type="pathway">
    <text evidence="1">Purine metabolism; 7-cyano-7-deazaguanine biosynthesis.</text>
</comment>
<evidence type="ECO:0000256" key="5">
    <source>
        <dbReference type="ARBA" id="ARBA00022833"/>
    </source>
</evidence>
<evidence type="ECO:0000256" key="1">
    <source>
        <dbReference type="ARBA" id="ARBA00005061"/>
    </source>
</evidence>
<dbReference type="Pfam" id="PF06508">
    <property type="entry name" value="QueC"/>
    <property type="match status" value="1"/>
</dbReference>
<dbReference type="Proteomes" id="UP000192611">
    <property type="component" value="Unassembled WGS sequence"/>
</dbReference>